<evidence type="ECO:0000256" key="1">
    <source>
        <dbReference type="ARBA" id="ARBA00012513"/>
    </source>
</evidence>
<dbReference type="Gene3D" id="3.30.200.20">
    <property type="entry name" value="Phosphorylase Kinase, domain 1"/>
    <property type="match status" value="1"/>
</dbReference>
<dbReference type="GO" id="GO:0004674">
    <property type="term" value="F:protein serine/threonine kinase activity"/>
    <property type="evidence" value="ECO:0007669"/>
    <property type="project" value="UniProtKB-KW"/>
</dbReference>
<protein>
    <recommendedName>
        <fullName evidence="1">non-specific serine/threonine protein kinase</fullName>
        <ecNumber evidence="1">2.7.11.1</ecNumber>
    </recommendedName>
</protein>
<keyword evidence="12" id="KW-1185">Reference proteome</keyword>
<dbReference type="InterPro" id="IPR017441">
    <property type="entry name" value="Protein_kinase_ATP_BS"/>
</dbReference>
<name>A0A2B7XTQ1_9EURO</name>
<dbReference type="PROSITE" id="PS00107">
    <property type="entry name" value="PROTEIN_KINASE_ATP"/>
    <property type="match status" value="1"/>
</dbReference>
<reference evidence="11 12" key="1">
    <citation type="submission" date="2017-10" db="EMBL/GenBank/DDBJ databases">
        <title>Comparative genomics in systemic dimorphic fungi from Ajellomycetaceae.</title>
        <authorList>
            <person name="Munoz J.F."/>
            <person name="Mcewen J.G."/>
            <person name="Clay O.K."/>
            <person name="Cuomo C.A."/>
        </authorList>
    </citation>
    <scope>NUCLEOTIDE SEQUENCE [LARGE SCALE GENOMIC DNA]</scope>
    <source>
        <strain evidence="11 12">UAMH5409</strain>
    </source>
</reference>
<dbReference type="SUPFAM" id="SSF56112">
    <property type="entry name" value="Protein kinase-like (PK-like)"/>
    <property type="match status" value="1"/>
</dbReference>
<dbReference type="GO" id="GO:0050684">
    <property type="term" value="P:regulation of mRNA processing"/>
    <property type="evidence" value="ECO:0007669"/>
    <property type="project" value="TreeGrafter"/>
</dbReference>
<dbReference type="Pfam" id="PF00069">
    <property type="entry name" value="Pkinase"/>
    <property type="match status" value="1"/>
</dbReference>
<evidence type="ECO:0000256" key="6">
    <source>
        <dbReference type="ARBA" id="ARBA00022840"/>
    </source>
</evidence>
<keyword evidence="6 9" id="KW-0067">ATP-binding</keyword>
<keyword evidence="2 11" id="KW-0723">Serine/threonine-protein kinase</keyword>
<evidence type="ECO:0000256" key="2">
    <source>
        <dbReference type="ARBA" id="ARBA00022527"/>
    </source>
</evidence>
<dbReference type="Proteomes" id="UP000223968">
    <property type="component" value="Unassembled WGS sequence"/>
</dbReference>
<dbReference type="OrthoDB" id="5979581at2759"/>
<comment type="catalytic activity">
    <reaction evidence="7">
        <text>L-threonyl-[protein] + ATP = O-phospho-L-threonyl-[protein] + ADP + H(+)</text>
        <dbReference type="Rhea" id="RHEA:46608"/>
        <dbReference type="Rhea" id="RHEA-COMP:11060"/>
        <dbReference type="Rhea" id="RHEA-COMP:11605"/>
        <dbReference type="ChEBI" id="CHEBI:15378"/>
        <dbReference type="ChEBI" id="CHEBI:30013"/>
        <dbReference type="ChEBI" id="CHEBI:30616"/>
        <dbReference type="ChEBI" id="CHEBI:61977"/>
        <dbReference type="ChEBI" id="CHEBI:456216"/>
        <dbReference type="EC" id="2.7.11.1"/>
    </reaction>
</comment>
<evidence type="ECO:0000256" key="9">
    <source>
        <dbReference type="PROSITE-ProRule" id="PRU10141"/>
    </source>
</evidence>
<dbReference type="InterPro" id="IPR011009">
    <property type="entry name" value="Kinase-like_dom_sf"/>
</dbReference>
<evidence type="ECO:0000256" key="4">
    <source>
        <dbReference type="ARBA" id="ARBA00022741"/>
    </source>
</evidence>
<dbReference type="GO" id="GO:0000245">
    <property type="term" value="P:spliceosomal complex assembly"/>
    <property type="evidence" value="ECO:0007669"/>
    <property type="project" value="TreeGrafter"/>
</dbReference>
<dbReference type="SMART" id="SM00220">
    <property type="entry name" value="S_TKc"/>
    <property type="match status" value="1"/>
</dbReference>
<gene>
    <name evidence="11" type="ORF">AJ79_04565</name>
</gene>
<dbReference type="AlphaFoldDB" id="A0A2B7XTQ1"/>
<evidence type="ECO:0000259" key="10">
    <source>
        <dbReference type="PROSITE" id="PS50011"/>
    </source>
</evidence>
<feature type="domain" description="Protein kinase" evidence="10">
    <location>
        <begin position="1"/>
        <end position="328"/>
    </location>
</feature>
<dbReference type="STRING" id="1447875.A0A2B7XTQ1"/>
<keyword evidence="5 11" id="KW-0418">Kinase</keyword>
<accession>A0A2B7XTQ1</accession>
<dbReference type="GO" id="GO:0005737">
    <property type="term" value="C:cytoplasm"/>
    <property type="evidence" value="ECO:0007669"/>
    <property type="project" value="TreeGrafter"/>
</dbReference>
<organism evidence="11 12">
    <name type="scientific">Helicocarpus griseus UAMH5409</name>
    <dbReference type="NCBI Taxonomy" id="1447875"/>
    <lineage>
        <taxon>Eukaryota</taxon>
        <taxon>Fungi</taxon>
        <taxon>Dikarya</taxon>
        <taxon>Ascomycota</taxon>
        <taxon>Pezizomycotina</taxon>
        <taxon>Eurotiomycetes</taxon>
        <taxon>Eurotiomycetidae</taxon>
        <taxon>Onygenales</taxon>
        <taxon>Ajellomycetaceae</taxon>
        <taxon>Helicocarpus</taxon>
    </lineage>
</organism>
<dbReference type="InterPro" id="IPR000719">
    <property type="entry name" value="Prot_kinase_dom"/>
</dbReference>
<feature type="binding site" evidence="9">
    <location>
        <position position="83"/>
    </location>
    <ligand>
        <name>ATP</name>
        <dbReference type="ChEBI" id="CHEBI:30616"/>
    </ligand>
</feature>
<dbReference type="GO" id="GO:0005524">
    <property type="term" value="F:ATP binding"/>
    <property type="evidence" value="ECO:0007669"/>
    <property type="project" value="UniProtKB-UniRule"/>
</dbReference>
<dbReference type="InterPro" id="IPR051334">
    <property type="entry name" value="SRPK"/>
</dbReference>
<keyword evidence="3" id="KW-0808">Transferase</keyword>
<evidence type="ECO:0000256" key="5">
    <source>
        <dbReference type="ARBA" id="ARBA00022777"/>
    </source>
</evidence>
<dbReference type="PANTHER" id="PTHR47634">
    <property type="entry name" value="PROTEIN KINASE DOMAIN-CONTAINING PROTEIN-RELATED"/>
    <property type="match status" value="1"/>
</dbReference>
<comment type="catalytic activity">
    <reaction evidence="8">
        <text>L-seryl-[protein] + ATP = O-phospho-L-seryl-[protein] + ADP + H(+)</text>
        <dbReference type="Rhea" id="RHEA:17989"/>
        <dbReference type="Rhea" id="RHEA-COMP:9863"/>
        <dbReference type="Rhea" id="RHEA-COMP:11604"/>
        <dbReference type="ChEBI" id="CHEBI:15378"/>
        <dbReference type="ChEBI" id="CHEBI:29999"/>
        <dbReference type="ChEBI" id="CHEBI:30616"/>
        <dbReference type="ChEBI" id="CHEBI:83421"/>
        <dbReference type="ChEBI" id="CHEBI:456216"/>
        <dbReference type="EC" id="2.7.11.1"/>
    </reaction>
</comment>
<evidence type="ECO:0000256" key="7">
    <source>
        <dbReference type="ARBA" id="ARBA00047899"/>
    </source>
</evidence>
<dbReference type="EMBL" id="PDNB01000065">
    <property type="protein sequence ID" value="PGH11978.1"/>
    <property type="molecule type" value="Genomic_DNA"/>
</dbReference>
<dbReference type="PANTHER" id="PTHR47634:SF9">
    <property type="entry name" value="PROTEIN KINASE DOMAIN-CONTAINING PROTEIN-RELATED"/>
    <property type="match status" value="1"/>
</dbReference>
<evidence type="ECO:0000256" key="3">
    <source>
        <dbReference type="ARBA" id="ARBA00022679"/>
    </source>
</evidence>
<comment type="caution">
    <text evidence="11">The sequence shown here is derived from an EMBL/GenBank/DDBJ whole genome shotgun (WGS) entry which is preliminary data.</text>
</comment>
<evidence type="ECO:0000313" key="12">
    <source>
        <dbReference type="Proteomes" id="UP000223968"/>
    </source>
</evidence>
<dbReference type="EC" id="2.7.11.1" evidence="1"/>
<dbReference type="GO" id="GO:0005634">
    <property type="term" value="C:nucleus"/>
    <property type="evidence" value="ECO:0007669"/>
    <property type="project" value="TreeGrafter"/>
</dbReference>
<dbReference type="PROSITE" id="PS50011">
    <property type="entry name" value="PROTEIN_KINASE_DOM"/>
    <property type="match status" value="1"/>
</dbReference>
<evidence type="ECO:0000256" key="8">
    <source>
        <dbReference type="ARBA" id="ARBA00048679"/>
    </source>
</evidence>
<keyword evidence="4 9" id="KW-0547">Nucleotide-binding</keyword>
<proteinExistence type="predicted"/>
<evidence type="ECO:0000313" key="11">
    <source>
        <dbReference type="EMBL" id="PGH11978.1"/>
    </source>
</evidence>
<sequence length="338" mass="38598">MASYSPVSAPRHPFPVPAFELIDSSEMIEEETLPTYCAGKYYPAHIGEVLDNRYQIAAKLGYGVTSTVWLCRDIIQSKYVALKIYVHGVDNSPEIPVYNRINSEETDHLGKNFIRKLFNHLYIDGPNGLDETKAFSTVEKAEIETPSPSKVIDQNRTIYTSQILLPGNGFPLFSDFGEARFGNESHDEDIMPNMYRPPEVVLKMNWDCKVDIWNIAMVAWDTVCRKTLFDGRNSGNIFDDRVHVAEMVAFLGPPPAEFIKRSRVFSAFWDDNGVWKNLVPIPYITLGSLASDIEGEDKEDFLLFLRRALKWLPEERPTARELLSDKWLMKGLEIPKRV</sequence>
<dbReference type="Gene3D" id="1.10.510.10">
    <property type="entry name" value="Transferase(Phosphotransferase) domain 1"/>
    <property type="match status" value="1"/>
</dbReference>